<proteinExistence type="predicted"/>
<sequence>MCALLTFRKNGTNHRVFRRAVYSSV</sequence>
<name>A0A0A8YXC8_ARUDO</name>
<organism evidence="1">
    <name type="scientific">Arundo donax</name>
    <name type="common">Giant reed</name>
    <name type="synonym">Donax arundinaceus</name>
    <dbReference type="NCBI Taxonomy" id="35708"/>
    <lineage>
        <taxon>Eukaryota</taxon>
        <taxon>Viridiplantae</taxon>
        <taxon>Streptophyta</taxon>
        <taxon>Embryophyta</taxon>
        <taxon>Tracheophyta</taxon>
        <taxon>Spermatophyta</taxon>
        <taxon>Magnoliopsida</taxon>
        <taxon>Liliopsida</taxon>
        <taxon>Poales</taxon>
        <taxon>Poaceae</taxon>
        <taxon>PACMAD clade</taxon>
        <taxon>Arundinoideae</taxon>
        <taxon>Arundineae</taxon>
        <taxon>Arundo</taxon>
    </lineage>
</organism>
<protein>
    <submittedName>
        <fullName evidence="1">Uncharacterized protein</fullName>
    </submittedName>
</protein>
<dbReference type="AlphaFoldDB" id="A0A0A8YXC8"/>
<reference evidence="1" key="2">
    <citation type="journal article" date="2015" name="Data Brief">
        <title>Shoot transcriptome of the giant reed, Arundo donax.</title>
        <authorList>
            <person name="Barrero R.A."/>
            <person name="Guerrero F.D."/>
            <person name="Moolhuijzen P."/>
            <person name="Goolsby J.A."/>
            <person name="Tidwell J."/>
            <person name="Bellgard S.E."/>
            <person name="Bellgard M.I."/>
        </authorList>
    </citation>
    <scope>NUCLEOTIDE SEQUENCE</scope>
    <source>
        <tissue evidence="1">Shoot tissue taken approximately 20 cm above the soil surface</tissue>
    </source>
</reference>
<dbReference type="EMBL" id="GBRH01266659">
    <property type="protein sequence ID" value="JAD31236.1"/>
    <property type="molecule type" value="Transcribed_RNA"/>
</dbReference>
<accession>A0A0A8YXC8</accession>
<reference evidence="1" key="1">
    <citation type="submission" date="2014-09" db="EMBL/GenBank/DDBJ databases">
        <authorList>
            <person name="Magalhaes I.L.F."/>
            <person name="Oliveira U."/>
            <person name="Santos F.R."/>
            <person name="Vidigal T.H.D.A."/>
            <person name="Brescovit A.D."/>
            <person name="Santos A.J."/>
        </authorList>
    </citation>
    <scope>NUCLEOTIDE SEQUENCE</scope>
    <source>
        <tissue evidence="1">Shoot tissue taken approximately 20 cm above the soil surface</tissue>
    </source>
</reference>
<evidence type="ECO:0000313" key="1">
    <source>
        <dbReference type="EMBL" id="JAD31236.1"/>
    </source>
</evidence>